<dbReference type="PANTHER" id="PTHR40029:SF2">
    <property type="entry name" value="HEPTAPRENYLGLYCERYL PHOSPHATE SYNTHASE"/>
    <property type="match status" value="1"/>
</dbReference>
<evidence type="ECO:0000256" key="6">
    <source>
        <dbReference type="ARBA" id="ARBA00023209"/>
    </source>
</evidence>
<keyword evidence="1 8" id="KW-0444">Lipid biosynthesis</keyword>
<proteinExistence type="inferred from homology"/>
<evidence type="ECO:0000256" key="7">
    <source>
        <dbReference type="ARBA" id="ARBA00023264"/>
    </source>
</evidence>
<gene>
    <name evidence="9" type="ORF">H9Y05_02505</name>
</gene>
<feature type="binding site" evidence="8">
    <location>
        <begin position="198"/>
        <end position="199"/>
    </location>
    <ligand>
        <name>sn-glycerol 1-phosphate</name>
        <dbReference type="ChEBI" id="CHEBI:57685"/>
    </ligand>
</feature>
<evidence type="ECO:0000256" key="3">
    <source>
        <dbReference type="ARBA" id="ARBA00022723"/>
    </source>
</evidence>
<comment type="caution">
    <text evidence="8">Lacks conserved residue(s) required for the propagation of feature annotation.</text>
</comment>
<evidence type="ECO:0000256" key="8">
    <source>
        <dbReference type="HAMAP-Rule" id="MF_00112"/>
    </source>
</evidence>
<evidence type="ECO:0000256" key="5">
    <source>
        <dbReference type="ARBA" id="ARBA00023098"/>
    </source>
</evidence>
<protein>
    <recommendedName>
        <fullName evidence="8">Geranylgeranylglyceryl phosphate synthase</fullName>
        <shortName evidence="8">GGGP synthase</shortName>
        <shortName evidence="8">GGGPS</shortName>
        <ecNumber evidence="8">2.5.1.41</ecNumber>
    </recommendedName>
    <alternativeName>
        <fullName evidence="8">(S)-3-O-geranylgeranylglyceryl phosphate synthase</fullName>
    </alternativeName>
    <alternativeName>
        <fullName evidence="8">Phosphoglycerol geranylgeranyltransferase</fullName>
    </alternativeName>
</protein>
<dbReference type="RefSeq" id="WP_216713401.1">
    <property type="nucleotide sequence ID" value="NZ_JACVEL010000001.1"/>
</dbReference>
<comment type="catalytic activity">
    <reaction evidence="8">
        <text>sn-glycerol 1-phosphate + (2E,6E,10E)-geranylgeranyl diphosphate = sn-3-O-(geranylgeranyl)glycerol 1-phosphate + diphosphate</text>
        <dbReference type="Rhea" id="RHEA:23404"/>
        <dbReference type="ChEBI" id="CHEBI:33019"/>
        <dbReference type="ChEBI" id="CHEBI:57677"/>
        <dbReference type="ChEBI" id="CHEBI:57685"/>
        <dbReference type="ChEBI" id="CHEBI:58756"/>
        <dbReference type="EC" id="2.5.1.41"/>
    </reaction>
</comment>
<keyword evidence="10" id="KW-1185">Reference proteome</keyword>
<dbReference type="NCBIfam" id="TIGR01768">
    <property type="entry name" value="GGGP-family"/>
    <property type="match status" value="1"/>
</dbReference>
<keyword evidence="2 8" id="KW-0808">Transferase</keyword>
<comment type="function">
    <text evidence="8">Prenyltransferase that catalyzes the transfer of the geranylgeranyl moiety of geranylgeranyl diphosphate (GGPP) to the C3 hydroxyl of sn-glycerol-1-phosphate (G1P).</text>
</comment>
<feature type="binding site" evidence="8">
    <location>
        <begin position="168"/>
        <end position="174"/>
    </location>
    <ligand>
        <name>sn-glycerol 1-phosphate</name>
        <dbReference type="ChEBI" id="CHEBI:57685"/>
    </ligand>
</feature>
<dbReference type="GO" id="GO:0047294">
    <property type="term" value="F:phosphoglycerol geranylgeranyltransferase activity"/>
    <property type="evidence" value="ECO:0007669"/>
    <property type="project" value="UniProtKB-UniRule"/>
</dbReference>
<dbReference type="GO" id="GO:0046474">
    <property type="term" value="P:glycerophospholipid biosynthetic process"/>
    <property type="evidence" value="ECO:0007669"/>
    <property type="project" value="UniProtKB-UniRule"/>
</dbReference>
<dbReference type="EMBL" id="JACVEL010000001">
    <property type="protein sequence ID" value="MBC9811337.1"/>
    <property type="molecule type" value="Genomic_DNA"/>
</dbReference>
<dbReference type="Gene3D" id="3.20.20.390">
    <property type="entry name" value="FMN-linked oxidoreductases"/>
    <property type="match status" value="1"/>
</dbReference>
<keyword evidence="3 8" id="KW-0479">Metal-binding</keyword>
<comment type="similarity">
    <text evidence="8">Belongs to the GGGP/HepGP synthase family. Group II subfamily.</text>
</comment>
<comment type="cofactor">
    <cofactor evidence="8">
        <name>Mg(2+)</name>
        <dbReference type="ChEBI" id="CHEBI:18420"/>
    </cofactor>
</comment>
<dbReference type="HAMAP" id="MF_00112">
    <property type="entry name" value="GGGP_HepGP_synthase"/>
    <property type="match status" value="1"/>
</dbReference>
<dbReference type="InterPro" id="IPR038597">
    <property type="entry name" value="GGGP/HepGP_synthase_sf"/>
</dbReference>
<accession>A0A8J6PAU7</accession>
<dbReference type="SUPFAM" id="SSF51395">
    <property type="entry name" value="FMN-linked oxidoreductases"/>
    <property type="match status" value="1"/>
</dbReference>
<dbReference type="InterPro" id="IPR039074">
    <property type="entry name" value="GGGP/HepGP_synthase_I"/>
</dbReference>
<feature type="binding site" evidence="8">
    <location>
        <position position="18"/>
    </location>
    <ligand>
        <name>Mg(2+)</name>
        <dbReference type="ChEBI" id="CHEBI:18420"/>
    </ligand>
</feature>
<evidence type="ECO:0000313" key="10">
    <source>
        <dbReference type="Proteomes" id="UP000652681"/>
    </source>
</evidence>
<evidence type="ECO:0000256" key="1">
    <source>
        <dbReference type="ARBA" id="ARBA00022516"/>
    </source>
</evidence>
<keyword evidence="4 8" id="KW-0460">Magnesium</keyword>
<dbReference type="AlphaFoldDB" id="A0A8J6PAU7"/>
<name>A0A8J6PAU7_9FLAO</name>
<dbReference type="InterPro" id="IPR008205">
    <property type="entry name" value="GGGP_HepGP_synthase"/>
</dbReference>
<evidence type="ECO:0000313" key="9">
    <source>
        <dbReference type="EMBL" id="MBC9811337.1"/>
    </source>
</evidence>
<comment type="caution">
    <text evidence="9">The sequence shown here is derived from an EMBL/GenBank/DDBJ whole genome shotgun (WGS) entry which is preliminary data.</text>
</comment>
<keyword evidence="7 8" id="KW-1208">Phospholipid metabolism</keyword>
<dbReference type="EC" id="2.5.1.41" evidence="8"/>
<dbReference type="GO" id="GO:0000287">
    <property type="term" value="F:magnesium ion binding"/>
    <property type="evidence" value="ECO:0007669"/>
    <property type="project" value="UniProtKB-UniRule"/>
</dbReference>
<dbReference type="PANTHER" id="PTHR40029">
    <property type="match status" value="1"/>
</dbReference>
<organism evidence="9 10">
    <name type="scientific">Taishania pollutisoli</name>
    <dbReference type="NCBI Taxonomy" id="2766479"/>
    <lineage>
        <taxon>Bacteria</taxon>
        <taxon>Pseudomonadati</taxon>
        <taxon>Bacteroidota</taxon>
        <taxon>Flavobacteriia</taxon>
        <taxon>Flavobacteriales</taxon>
        <taxon>Crocinitomicaceae</taxon>
        <taxon>Taishania</taxon>
    </lineage>
</organism>
<feature type="binding site" evidence="8">
    <location>
        <position position="48"/>
    </location>
    <ligand>
        <name>Mg(2+)</name>
        <dbReference type="ChEBI" id="CHEBI:18420"/>
    </ligand>
</feature>
<dbReference type="GO" id="GO:0120536">
    <property type="term" value="F:heptaprenylglyceryl phosphate synthase activity"/>
    <property type="evidence" value="ECO:0007669"/>
    <property type="project" value="UniProtKB-ARBA"/>
</dbReference>
<dbReference type="Proteomes" id="UP000652681">
    <property type="component" value="Unassembled WGS sequence"/>
</dbReference>
<feature type="binding site" evidence="8">
    <location>
        <begin position="220"/>
        <end position="221"/>
    </location>
    <ligand>
        <name>sn-glycerol 1-phosphate</name>
        <dbReference type="ChEBI" id="CHEBI:57685"/>
    </ligand>
</feature>
<dbReference type="Pfam" id="PF01884">
    <property type="entry name" value="PcrB"/>
    <property type="match status" value="1"/>
</dbReference>
<keyword evidence="6 8" id="KW-0594">Phospholipid biosynthesis</keyword>
<evidence type="ECO:0000256" key="4">
    <source>
        <dbReference type="ARBA" id="ARBA00022842"/>
    </source>
</evidence>
<reference evidence="9" key="1">
    <citation type="submission" date="2020-09" db="EMBL/GenBank/DDBJ databases">
        <title>Taishania pollutisoli gen. nov., sp. nov., Isolated from Tetrabromobisphenol A-Contaminated Soil.</title>
        <authorList>
            <person name="Chen Q."/>
        </authorList>
    </citation>
    <scope>NUCLEOTIDE SEQUENCE</scope>
    <source>
        <strain evidence="9">CZZ-1</strain>
    </source>
</reference>
<sequence>MNISERFKQPNQIAILIDPEKCQSEVVIRNLVEKIHFSGVDFVFVGGSTVSEKEFEQTIGLLKQLITIPLVIFPGSAHQVSEKADGILLLNLISGRNPDYLIGHHVQAAQKIIESKAEVISTSYLLIDGGSHSSVAYVSQTTPIPHNQVSIAYNTALAGKLIGHQALFLDAGSGAKHAVSVSMVIAMKELGQPLIIGGGVKSLEQINTLHKAGANVVVIGNKIEEDIDFLLDIRNYIAEKTDK</sequence>
<evidence type="ECO:0000256" key="2">
    <source>
        <dbReference type="ARBA" id="ARBA00022679"/>
    </source>
</evidence>
<keyword evidence="5 8" id="KW-0443">Lipid metabolism</keyword>